<feature type="transmembrane region" description="Helical" evidence="2">
    <location>
        <begin position="255"/>
        <end position="276"/>
    </location>
</feature>
<evidence type="ECO:0000256" key="2">
    <source>
        <dbReference type="SAM" id="Phobius"/>
    </source>
</evidence>
<proteinExistence type="inferred from homology"/>
<dbReference type="InterPro" id="IPR052860">
    <property type="entry name" value="NRL-GPCR1"/>
</dbReference>
<feature type="transmembrane region" description="Helical" evidence="2">
    <location>
        <begin position="20"/>
        <end position="37"/>
    </location>
</feature>
<keyword evidence="2" id="KW-1133">Transmembrane helix</keyword>
<dbReference type="Pfam" id="PF03125">
    <property type="entry name" value="Sre"/>
    <property type="match status" value="1"/>
</dbReference>
<comment type="similarity">
    <text evidence="1">Belongs to the nematode receptor-like protein sre family.</text>
</comment>
<keyword evidence="2" id="KW-0472">Membrane</keyword>
<dbReference type="Proteomes" id="UP000038045">
    <property type="component" value="Unplaced"/>
</dbReference>
<evidence type="ECO:0000313" key="3">
    <source>
        <dbReference type="Proteomes" id="UP000038045"/>
    </source>
</evidence>
<feature type="transmembrane region" description="Helical" evidence="2">
    <location>
        <begin position="123"/>
        <end position="145"/>
    </location>
</feature>
<feature type="transmembrane region" description="Helical" evidence="2">
    <location>
        <begin position="165"/>
        <end position="187"/>
    </location>
</feature>
<name>A0A0N4ZQB8_PARTI</name>
<evidence type="ECO:0000256" key="1">
    <source>
        <dbReference type="ARBA" id="ARBA00006803"/>
    </source>
</evidence>
<dbReference type="AlphaFoldDB" id="A0A0N4ZQB8"/>
<feature type="transmembrane region" description="Helical" evidence="2">
    <location>
        <begin position="90"/>
        <end position="111"/>
    </location>
</feature>
<accession>A0A0N4ZQB8</accession>
<dbReference type="GO" id="GO:0007606">
    <property type="term" value="P:sensory perception of chemical stimulus"/>
    <property type="evidence" value="ECO:0007669"/>
    <property type="project" value="InterPro"/>
</dbReference>
<protein>
    <submittedName>
        <fullName evidence="4">G_PROTEIN_RECEP_F1_2 domain-containing protein</fullName>
    </submittedName>
</protein>
<reference evidence="4" key="1">
    <citation type="submission" date="2017-02" db="UniProtKB">
        <authorList>
            <consortium name="WormBaseParasite"/>
        </authorList>
    </citation>
    <scope>IDENTIFICATION</scope>
</reference>
<evidence type="ECO:0000313" key="4">
    <source>
        <dbReference type="WBParaSite" id="PTRK_0001071750.1"/>
    </source>
</evidence>
<dbReference type="InterPro" id="IPR004151">
    <property type="entry name" value="7TM_GPCR_serpentine_rcpt_Sre"/>
</dbReference>
<dbReference type="PANTHER" id="PTHR47521">
    <property type="entry name" value="SERPENTINE RECEPTOR, CLASS E (EPSILON)-RELATED"/>
    <property type="match status" value="1"/>
</dbReference>
<dbReference type="PANTHER" id="PTHR47521:SF7">
    <property type="entry name" value="SERPENTINE RECEPTOR CLASS EPSILON-6"/>
    <property type="match status" value="1"/>
</dbReference>
<dbReference type="GO" id="GO:0016020">
    <property type="term" value="C:membrane"/>
    <property type="evidence" value="ECO:0007669"/>
    <property type="project" value="InterPro"/>
</dbReference>
<sequence length="427" mass="50151">MVFQTKYDIIPIKIPIIENVINLFGLIFVLFFMYTLVRTKKFHINIRILMMSLMIYFLAVIISRFLIFIALLEGKLLLSTNFVVTTIHKISVQCIGSIFPIFVTERIIASIRYKTYETENSKIFSIFVCLIQFLFITIYVYFSLYKDPLLYILKSTNFGTYNYCIIVTTIHKICVQCAGTTFVIFVIERIIASIRYKTYETENYKWFTISACLLQFTLFSIYFYLAIFKDPRYYYNEHTIPCLATFHRLYLIQSVYYVTISATIISSILFVLLIFINNRLYQNSSSRFSKDILSIKFQIIENLQLTKAFFPCIMVYVCSSIIEGIILIVVFSRIAPTFTTLEDIHHVLELAQLTDIPLTISFVLIPLITNLKLNSFTKLSFKKRNKTGVINNFNHTNSHSLTKKKSNNRKVKSENDVYFEQFHKQWK</sequence>
<feature type="transmembrane region" description="Helical" evidence="2">
    <location>
        <begin position="49"/>
        <end position="70"/>
    </location>
</feature>
<dbReference type="WBParaSite" id="PTRK_0001071750.1">
    <property type="protein sequence ID" value="PTRK_0001071750.1"/>
    <property type="gene ID" value="PTRK_0001071750"/>
</dbReference>
<organism evidence="3 4">
    <name type="scientific">Parastrongyloides trichosuri</name>
    <name type="common">Possum-specific nematode worm</name>
    <dbReference type="NCBI Taxonomy" id="131310"/>
    <lineage>
        <taxon>Eukaryota</taxon>
        <taxon>Metazoa</taxon>
        <taxon>Ecdysozoa</taxon>
        <taxon>Nematoda</taxon>
        <taxon>Chromadorea</taxon>
        <taxon>Rhabditida</taxon>
        <taxon>Tylenchina</taxon>
        <taxon>Panagrolaimomorpha</taxon>
        <taxon>Strongyloidoidea</taxon>
        <taxon>Strongyloididae</taxon>
        <taxon>Parastrongyloides</taxon>
    </lineage>
</organism>
<feature type="transmembrane region" description="Helical" evidence="2">
    <location>
        <begin position="207"/>
        <end position="227"/>
    </location>
</feature>
<keyword evidence="2" id="KW-0812">Transmembrane</keyword>
<feature type="transmembrane region" description="Helical" evidence="2">
    <location>
        <begin position="313"/>
        <end position="336"/>
    </location>
</feature>
<feature type="transmembrane region" description="Helical" evidence="2">
    <location>
        <begin position="356"/>
        <end position="373"/>
    </location>
</feature>
<keyword evidence="3" id="KW-1185">Reference proteome</keyword>